<dbReference type="Pfam" id="PF01180">
    <property type="entry name" value="DHO_dh"/>
    <property type="match status" value="1"/>
</dbReference>
<dbReference type="InterPro" id="IPR005719">
    <property type="entry name" value="Dihydroorotate_DH_2"/>
</dbReference>
<dbReference type="Proteomes" id="UP001451303">
    <property type="component" value="Unassembled WGS sequence"/>
</dbReference>
<evidence type="ECO:0000256" key="1">
    <source>
        <dbReference type="ARBA" id="ARBA00001917"/>
    </source>
</evidence>
<evidence type="ECO:0000256" key="9">
    <source>
        <dbReference type="ARBA" id="ARBA00023002"/>
    </source>
</evidence>
<dbReference type="EMBL" id="JAVLET010000003">
    <property type="protein sequence ID" value="KAL0472545.1"/>
    <property type="molecule type" value="Genomic_DNA"/>
</dbReference>
<keyword evidence="10" id="KW-0472">Membrane</keyword>
<keyword evidence="5" id="KW-0285">Flavoprotein</keyword>
<dbReference type="PANTHER" id="PTHR48109">
    <property type="entry name" value="DIHYDROOROTATE DEHYDROGENASE (QUINONE), MITOCHONDRIAL-RELATED"/>
    <property type="match status" value="1"/>
</dbReference>
<proteinExistence type="inferred from homology"/>
<comment type="caution">
    <text evidence="13">The sequence shown here is derived from an EMBL/GenBank/DDBJ whole genome shotgun (WGS) entry which is preliminary data.</text>
</comment>
<keyword evidence="8" id="KW-1133">Transmembrane helix</keyword>
<dbReference type="SUPFAM" id="SSF51395">
    <property type="entry name" value="FMN-linked oxidoreductases"/>
    <property type="match status" value="1"/>
</dbReference>
<feature type="domain" description="Dihydroorotate dehydrogenase catalytic" evidence="12">
    <location>
        <begin position="405"/>
        <end position="752"/>
    </location>
</feature>
<gene>
    <name evidence="13" type="ORF">QR685DRAFT_571122</name>
</gene>
<dbReference type="Pfam" id="PF04117">
    <property type="entry name" value="Mpv17_PMP22"/>
    <property type="match status" value="1"/>
</dbReference>
<dbReference type="InterPro" id="IPR050074">
    <property type="entry name" value="DHO_dehydrogenase"/>
</dbReference>
<comment type="cofactor">
    <cofactor evidence="1">
        <name>FMN</name>
        <dbReference type="ChEBI" id="CHEBI:58210"/>
    </cofactor>
</comment>
<feature type="region of interest" description="Disordered" evidence="11">
    <location>
        <begin position="282"/>
        <end position="314"/>
    </location>
</feature>
<feature type="compositionally biased region" description="Low complexity" evidence="11">
    <location>
        <begin position="295"/>
        <end position="314"/>
    </location>
</feature>
<evidence type="ECO:0000313" key="14">
    <source>
        <dbReference type="Proteomes" id="UP001451303"/>
    </source>
</evidence>
<name>A0ABR3DIP7_NEUIN</name>
<evidence type="ECO:0000256" key="8">
    <source>
        <dbReference type="ARBA" id="ARBA00022989"/>
    </source>
</evidence>
<reference evidence="13 14" key="1">
    <citation type="submission" date="2023-09" db="EMBL/GenBank/DDBJ databases">
        <title>Multi-omics analysis of a traditional fermented food reveals byproduct-associated fungal strains for waste-to-food upcycling.</title>
        <authorList>
            <consortium name="Lawrence Berkeley National Laboratory"/>
            <person name="Rekdal V.M."/>
            <person name="Villalobos-Escobedo J.M."/>
            <person name="Rodriguez-Valeron N."/>
            <person name="Garcia M.O."/>
            <person name="Vasquez D.P."/>
            <person name="Damayanti I."/>
            <person name="Sorensen P.M."/>
            <person name="Baidoo E.E."/>
            <person name="De Carvalho A.C."/>
            <person name="Riley R."/>
            <person name="Lipzen A."/>
            <person name="He G."/>
            <person name="Yan M."/>
            <person name="Haridas S."/>
            <person name="Daum C."/>
            <person name="Yoshinaga Y."/>
            <person name="Ng V."/>
            <person name="Grigoriev I.V."/>
            <person name="Munk R."/>
            <person name="Nuraida L."/>
            <person name="Wijaya C.H."/>
            <person name="Morales P.-C."/>
            <person name="Keasling J.D."/>
        </authorList>
    </citation>
    <scope>NUCLEOTIDE SEQUENCE [LARGE SCALE GENOMIC DNA]</scope>
    <source>
        <strain evidence="13 14">FGSC 2613</strain>
    </source>
</reference>
<dbReference type="InterPro" id="IPR005720">
    <property type="entry name" value="Dihydroorotate_DH_cat"/>
</dbReference>
<protein>
    <recommendedName>
        <fullName evidence="12">Dihydroorotate dehydrogenase catalytic domain-containing protein</fullName>
    </recommendedName>
</protein>
<evidence type="ECO:0000256" key="11">
    <source>
        <dbReference type="SAM" id="MobiDB-lite"/>
    </source>
</evidence>
<evidence type="ECO:0000256" key="6">
    <source>
        <dbReference type="ARBA" id="ARBA00022643"/>
    </source>
</evidence>
<comment type="similarity">
    <text evidence="4">Belongs to the peroxisomal membrane protein PXMP2/4 family.</text>
</comment>
<evidence type="ECO:0000256" key="10">
    <source>
        <dbReference type="ARBA" id="ARBA00023136"/>
    </source>
</evidence>
<dbReference type="NCBIfam" id="TIGR01036">
    <property type="entry name" value="pyrD_sub2"/>
    <property type="match status" value="1"/>
</dbReference>
<dbReference type="CDD" id="cd04738">
    <property type="entry name" value="DHOD_2_like"/>
    <property type="match status" value="1"/>
</dbReference>
<evidence type="ECO:0000256" key="5">
    <source>
        <dbReference type="ARBA" id="ARBA00022630"/>
    </source>
</evidence>
<comment type="subcellular location">
    <subcellularLocation>
        <location evidence="2">Membrane</location>
        <topology evidence="2">Multi-pass membrane protein</topology>
    </subcellularLocation>
</comment>
<dbReference type="InterPro" id="IPR013785">
    <property type="entry name" value="Aldolase_TIM"/>
</dbReference>
<keyword evidence="14" id="KW-1185">Reference proteome</keyword>
<keyword evidence="9" id="KW-0560">Oxidoreductase</keyword>
<evidence type="ECO:0000256" key="3">
    <source>
        <dbReference type="ARBA" id="ARBA00004725"/>
    </source>
</evidence>
<accession>A0ABR3DIP7</accession>
<evidence type="ECO:0000313" key="13">
    <source>
        <dbReference type="EMBL" id="KAL0472545.1"/>
    </source>
</evidence>
<keyword evidence="6" id="KW-0288">FMN</keyword>
<evidence type="ECO:0000256" key="7">
    <source>
        <dbReference type="ARBA" id="ARBA00022692"/>
    </source>
</evidence>
<comment type="pathway">
    <text evidence="3">Pyrimidine metabolism; UMP biosynthesis via de novo pathway.</text>
</comment>
<dbReference type="PANTHER" id="PTHR48109:SF4">
    <property type="entry name" value="DIHYDROOROTATE DEHYDROGENASE (QUINONE), MITOCHONDRIAL"/>
    <property type="match status" value="1"/>
</dbReference>
<keyword evidence="7" id="KW-0812">Transmembrane</keyword>
<evidence type="ECO:0000259" key="12">
    <source>
        <dbReference type="Pfam" id="PF01180"/>
    </source>
</evidence>
<evidence type="ECO:0000256" key="4">
    <source>
        <dbReference type="ARBA" id="ARBA00006824"/>
    </source>
</evidence>
<dbReference type="InterPro" id="IPR007248">
    <property type="entry name" value="Mpv17_PMP22"/>
</dbReference>
<evidence type="ECO:0000256" key="2">
    <source>
        <dbReference type="ARBA" id="ARBA00004141"/>
    </source>
</evidence>
<organism evidence="13 14">
    <name type="scientific">Neurospora intermedia</name>
    <dbReference type="NCBI Taxonomy" id="5142"/>
    <lineage>
        <taxon>Eukaryota</taxon>
        <taxon>Fungi</taxon>
        <taxon>Dikarya</taxon>
        <taxon>Ascomycota</taxon>
        <taxon>Pezizomycotina</taxon>
        <taxon>Sordariomycetes</taxon>
        <taxon>Sordariomycetidae</taxon>
        <taxon>Sordariales</taxon>
        <taxon>Sordariaceae</taxon>
        <taxon>Neurospora</taxon>
    </lineage>
</organism>
<dbReference type="Gene3D" id="3.20.20.70">
    <property type="entry name" value="Aldolase class I"/>
    <property type="match status" value="1"/>
</dbReference>
<sequence>MAADSLLRAVLRRKVEFLRHVRQRRAQYSTKPPTAGEQIPTPGNVPNLPFWQRLGPLTRAAFAYARAQRKRPYTTQVATSLVIYFFSDISAQRMGGKDYDPKRTGRSLIIGSISSIPSFRWTLWLSNNFNYSSRILSLGTKVVVNQLCFTPIFNSYFFGMQAFLAGESWKDIVERIRVTVPVSFVNSCKLWPAVTAFSFTFIPMEYRSLFAGVVAVGWQTYLSFLNRRAEDGKAIEQAAPALAAKAMEAEPTHKHSTALTMAAPYLRTRSALSAALRPLAPKPRFQSFPRRPNSTTTPTTTATTTTTTATPTEPTKAAVVDPSSLSRRLKLSAYATALAAVLGVGYYYATDTRASVHQYLVPPLLRTIFPDAEEAHHVGTAALKGLYDAGLHIRERVPESPNGPLSVNVFGKQLLNPIGISAGLDKDAEIPDPLFALGAGVVEVGGCTPFPQEGNPKPRVFRIPSVDGLINRYGLNSRGADAMATRLRERLRKFARSVGLTDNEVLNEEGTDGIPPGSLHPGRLLCVQIAKNKKTDEKDVNAVIRDYVYCVDKLAPYADVLVVNVSSPNTPGLRDLQATEPLTKLLSAVVDAAQQTKRKTKPRVMVKVSPDEDDDTQMEGVVEAVWNSGVDGVIVGNTTKRRTGIIPKGVKLIDDEPKILHEDGGFSGPALFDRTVNLIGRYRKMLDGYALKSESDKSPAQKVLFASGGITNGEQALRVLNAGASVAMVYTAMVYGGSGTITRIKSEMKEKLADKSA</sequence>